<evidence type="ECO:0000313" key="3">
    <source>
        <dbReference type="Proteomes" id="UP001174694"/>
    </source>
</evidence>
<reference evidence="2" key="1">
    <citation type="submission" date="2022-07" db="EMBL/GenBank/DDBJ databases">
        <title>Fungi with potential for degradation of polypropylene.</title>
        <authorList>
            <person name="Gostincar C."/>
        </authorList>
    </citation>
    <scope>NUCLEOTIDE SEQUENCE</scope>
    <source>
        <strain evidence="2">EXF-13308</strain>
    </source>
</reference>
<dbReference type="Proteomes" id="UP001174694">
    <property type="component" value="Unassembled WGS sequence"/>
</dbReference>
<protein>
    <recommendedName>
        <fullName evidence="4">Ubiquitin 3 binding protein But2 C-terminal domain-containing protein</fullName>
    </recommendedName>
</protein>
<accession>A0AA38RBW2</accession>
<dbReference type="AlphaFoldDB" id="A0AA38RBW2"/>
<dbReference type="EMBL" id="JANBVO010000050">
    <property type="protein sequence ID" value="KAJ9133382.1"/>
    <property type="molecule type" value="Genomic_DNA"/>
</dbReference>
<organism evidence="2 3">
    <name type="scientific">Pleurostoma richardsiae</name>
    <dbReference type="NCBI Taxonomy" id="41990"/>
    <lineage>
        <taxon>Eukaryota</taxon>
        <taxon>Fungi</taxon>
        <taxon>Dikarya</taxon>
        <taxon>Ascomycota</taxon>
        <taxon>Pezizomycotina</taxon>
        <taxon>Sordariomycetes</taxon>
        <taxon>Sordariomycetidae</taxon>
        <taxon>Calosphaeriales</taxon>
        <taxon>Pleurostomataceae</taxon>
        <taxon>Pleurostoma</taxon>
    </lineage>
</organism>
<keyword evidence="3" id="KW-1185">Reference proteome</keyword>
<gene>
    <name evidence="2" type="ORF">NKR23_g10752</name>
</gene>
<feature type="chain" id="PRO_5041242203" description="Ubiquitin 3 binding protein But2 C-terminal domain-containing protein" evidence="1">
    <location>
        <begin position="21"/>
        <end position="195"/>
    </location>
</feature>
<keyword evidence="1" id="KW-0732">Signal</keyword>
<evidence type="ECO:0000313" key="2">
    <source>
        <dbReference type="EMBL" id="KAJ9133382.1"/>
    </source>
</evidence>
<sequence>MAKGALFVGIASLLALGASAAPSCNGSTILAPYQMITFDLSRPDAPGWDTSPSFEVALNADLTTGYSQLLRFAPPSSGTCTWVLNLPADRFDSEVQQGKPANGGNVSPTWAGVPRAAYEPSDTLADVQAVKLGQFGANNIQVGSQNIHSDPCASIPDVLVEIPAYLQEAQWAYWRQDIRPNDEANSLGVYLKVSC</sequence>
<evidence type="ECO:0000256" key="1">
    <source>
        <dbReference type="SAM" id="SignalP"/>
    </source>
</evidence>
<name>A0AA38RBW2_9PEZI</name>
<comment type="caution">
    <text evidence="2">The sequence shown here is derived from an EMBL/GenBank/DDBJ whole genome shotgun (WGS) entry which is preliminary data.</text>
</comment>
<proteinExistence type="predicted"/>
<evidence type="ECO:0008006" key="4">
    <source>
        <dbReference type="Google" id="ProtNLM"/>
    </source>
</evidence>
<feature type="signal peptide" evidence="1">
    <location>
        <begin position="1"/>
        <end position="20"/>
    </location>
</feature>